<dbReference type="PANTHER" id="PTHR35335:SF1">
    <property type="entry name" value="UPF0716 PROTEIN FXSA"/>
    <property type="match status" value="1"/>
</dbReference>
<evidence type="ECO:0000313" key="2">
    <source>
        <dbReference type="Proteomes" id="UP000199494"/>
    </source>
</evidence>
<protein>
    <submittedName>
        <fullName evidence="1">UPF0716 protein FxsA</fullName>
    </submittedName>
</protein>
<dbReference type="KEGG" id="pmad:BAY61_31200"/>
<organism evidence="1 2">
    <name type="scientific">Prauserella marina</name>
    <dbReference type="NCBI Taxonomy" id="530584"/>
    <lineage>
        <taxon>Bacteria</taxon>
        <taxon>Bacillati</taxon>
        <taxon>Actinomycetota</taxon>
        <taxon>Actinomycetes</taxon>
        <taxon>Pseudonocardiales</taxon>
        <taxon>Pseudonocardiaceae</taxon>
        <taxon>Prauserella</taxon>
    </lineage>
</organism>
<dbReference type="Pfam" id="PF04186">
    <property type="entry name" value="FxsA"/>
    <property type="match status" value="1"/>
</dbReference>
<dbReference type="NCBIfam" id="NF008528">
    <property type="entry name" value="PRK11463.1-2"/>
    <property type="match status" value="1"/>
</dbReference>
<proteinExistence type="predicted"/>
<gene>
    <name evidence="1" type="ORF">SAMN05421630_106310</name>
</gene>
<dbReference type="PANTHER" id="PTHR35335">
    <property type="entry name" value="UPF0716 PROTEIN FXSA"/>
    <property type="match status" value="1"/>
</dbReference>
<name>A0A222VXS0_9PSEU</name>
<dbReference type="GO" id="GO:0016020">
    <property type="term" value="C:membrane"/>
    <property type="evidence" value="ECO:0007669"/>
    <property type="project" value="InterPro"/>
</dbReference>
<dbReference type="STRING" id="530584.SAMN05421630_106310"/>
<dbReference type="RefSeq" id="WP_091806115.1">
    <property type="nucleotide sequence ID" value="NZ_CP016353.1"/>
</dbReference>
<dbReference type="Proteomes" id="UP000199494">
    <property type="component" value="Unassembled WGS sequence"/>
</dbReference>
<keyword evidence="2" id="KW-1185">Reference proteome</keyword>
<dbReference type="InterPro" id="IPR007313">
    <property type="entry name" value="FxsA"/>
</dbReference>
<sequence length="154" mass="16637">MAVFFLLYVVAEVAAVWAVASLIGFLPTLGLLLLGAFVGSWLARREGGKAANAFMMSARAGKPAHTEITDGMLVGLGGMLILVPGFVTDVFGLLLLLPPTRGLFRKAWLRRIERRAPLGRQRPGPNRVIVVDSEVVEEPRPNQNPPGKPIIDSQ</sequence>
<evidence type="ECO:0000313" key="1">
    <source>
        <dbReference type="EMBL" id="SDD18864.1"/>
    </source>
</evidence>
<accession>A0A222VXS0</accession>
<reference evidence="1 2" key="1">
    <citation type="submission" date="2016-10" db="EMBL/GenBank/DDBJ databases">
        <authorList>
            <person name="de Groot N.N."/>
        </authorList>
    </citation>
    <scope>NUCLEOTIDE SEQUENCE [LARGE SCALE GENOMIC DNA]</scope>
    <source>
        <strain evidence="1 2">CGMCC 4.5506</strain>
    </source>
</reference>
<dbReference type="EMBL" id="FMZE01000006">
    <property type="protein sequence ID" value="SDD18864.1"/>
    <property type="molecule type" value="Genomic_DNA"/>
</dbReference>
<dbReference type="AlphaFoldDB" id="A0A222VXS0"/>
<dbReference type="OrthoDB" id="9792788at2"/>